<keyword evidence="1" id="KW-0472">Membrane</keyword>
<gene>
    <name evidence="2" type="ORF">ACFOWZ_21245</name>
</gene>
<name>A0ABV8BVZ4_9PSEU</name>
<accession>A0ABV8BVZ4</accession>
<sequence length="62" mass="6536">MTNIATNASKQRQRFLLWTALVVSAICNAGTSIAGLGTVVSVTFGVLTLLCGAGLIAHYRQR</sequence>
<organism evidence="2 3">
    <name type="scientific">Lentzea rhizosphaerae</name>
    <dbReference type="NCBI Taxonomy" id="2041025"/>
    <lineage>
        <taxon>Bacteria</taxon>
        <taxon>Bacillati</taxon>
        <taxon>Actinomycetota</taxon>
        <taxon>Actinomycetes</taxon>
        <taxon>Pseudonocardiales</taxon>
        <taxon>Pseudonocardiaceae</taxon>
        <taxon>Lentzea</taxon>
    </lineage>
</organism>
<evidence type="ECO:0000256" key="1">
    <source>
        <dbReference type="SAM" id="Phobius"/>
    </source>
</evidence>
<dbReference type="RefSeq" id="WP_382374995.1">
    <property type="nucleotide sequence ID" value="NZ_JBHRZI010000015.1"/>
</dbReference>
<dbReference type="Proteomes" id="UP001595690">
    <property type="component" value="Unassembled WGS sequence"/>
</dbReference>
<evidence type="ECO:0000313" key="2">
    <source>
        <dbReference type="EMBL" id="MFC3894009.1"/>
    </source>
</evidence>
<protein>
    <submittedName>
        <fullName evidence="2">Uncharacterized protein</fullName>
    </submittedName>
</protein>
<keyword evidence="1" id="KW-0812">Transmembrane</keyword>
<keyword evidence="1" id="KW-1133">Transmembrane helix</keyword>
<proteinExistence type="predicted"/>
<feature type="transmembrane region" description="Helical" evidence="1">
    <location>
        <begin position="39"/>
        <end position="59"/>
    </location>
</feature>
<reference evidence="3" key="1">
    <citation type="journal article" date="2019" name="Int. J. Syst. Evol. Microbiol.">
        <title>The Global Catalogue of Microorganisms (GCM) 10K type strain sequencing project: providing services to taxonomists for standard genome sequencing and annotation.</title>
        <authorList>
            <consortium name="The Broad Institute Genomics Platform"/>
            <consortium name="The Broad Institute Genome Sequencing Center for Infectious Disease"/>
            <person name="Wu L."/>
            <person name="Ma J."/>
        </authorList>
    </citation>
    <scope>NUCLEOTIDE SEQUENCE [LARGE SCALE GENOMIC DNA]</scope>
    <source>
        <strain evidence="3">CGMCC 4.7405</strain>
    </source>
</reference>
<keyword evidence="3" id="KW-1185">Reference proteome</keyword>
<comment type="caution">
    <text evidence="2">The sequence shown here is derived from an EMBL/GenBank/DDBJ whole genome shotgun (WGS) entry which is preliminary data.</text>
</comment>
<evidence type="ECO:0000313" key="3">
    <source>
        <dbReference type="Proteomes" id="UP001595690"/>
    </source>
</evidence>
<dbReference type="EMBL" id="JBHRZI010000015">
    <property type="protein sequence ID" value="MFC3894009.1"/>
    <property type="molecule type" value="Genomic_DNA"/>
</dbReference>